<comment type="caution">
    <text evidence="2">The sequence shown here is derived from an EMBL/GenBank/DDBJ whole genome shotgun (WGS) entry which is preliminary data.</text>
</comment>
<organism evidence="2">
    <name type="scientific">marine sediment metagenome</name>
    <dbReference type="NCBI Taxonomy" id="412755"/>
    <lineage>
        <taxon>unclassified sequences</taxon>
        <taxon>metagenomes</taxon>
        <taxon>ecological metagenomes</taxon>
    </lineage>
</organism>
<proteinExistence type="predicted"/>
<dbReference type="AlphaFoldDB" id="A0A0F9S555"/>
<name>A0A0F9S555_9ZZZZ</name>
<accession>A0A0F9S555</accession>
<dbReference type="EMBL" id="LAZR01000632">
    <property type="protein sequence ID" value="KKN62214.1"/>
    <property type="molecule type" value="Genomic_DNA"/>
</dbReference>
<dbReference type="Pfam" id="PF11726">
    <property type="entry name" value="YagK_YfjJ_C"/>
    <property type="match status" value="1"/>
</dbReference>
<reference evidence="2" key="1">
    <citation type="journal article" date="2015" name="Nature">
        <title>Complex archaea that bridge the gap between prokaryotes and eukaryotes.</title>
        <authorList>
            <person name="Spang A."/>
            <person name="Saw J.H."/>
            <person name="Jorgensen S.L."/>
            <person name="Zaremba-Niedzwiedzka K."/>
            <person name="Martijn J."/>
            <person name="Lind A.E."/>
            <person name="van Eijk R."/>
            <person name="Schleper C."/>
            <person name="Guy L."/>
            <person name="Ettema T.J."/>
        </authorList>
    </citation>
    <scope>NUCLEOTIDE SEQUENCE</scope>
</reference>
<protein>
    <recommendedName>
        <fullName evidence="1">YagK/YfjJ C-terminal domain-containing protein</fullName>
    </recommendedName>
</protein>
<feature type="domain" description="YagK/YfjJ C-terminal" evidence="1">
    <location>
        <begin position="157"/>
        <end position="247"/>
    </location>
</feature>
<sequence length="317" mass="37172">MYSKINTSSPALSQAEASYLIDQLVDDVLRYKTLAYIPHPDSTKPYRMTTLGIDLQCLNQMIALFDGRVDYDYSEKLELFIDACHDIRLEYDGYRHTCSDPGMDGRYLSEPETMNLLVMRIRELSKERDYRRRSADRRYQAKGQAEDIQAFVHRLTERYSKILVLRVNLYYREIARQRLTIEQVYADMDRLVAARRTNPLFKYLVGYIVRIEQGEDQGFHLHTAFFFNGSHVFRQFSIAERIGELWVDITQNRGYWHDSSREFNGDDDLRGTGMFGRSNTQGRQAVANLMTYLVKDKNQHLRIKPAGARAFRTSLIR</sequence>
<evidence type="ECO:0000313" key="2">
    <source>
        <dbReference type="EMBL" id="KKN62214.1"/>
    </source>
</evidence>
<evidence type="ECO:0000259" key="1">
    <source>
        <dbReference type="Pfam" id="PF11726"/>
    </source>
</evidence>
<dbReference type="InterPro" id="IPR057271">
    <property type="entry name" value="YagK_YfjJ_C"/>
</dbReference>
<gene>
    <name evidence="2" type="ORF">LCGC14_0514220</name>
</gene>